<keyword evidence="1" id="KW-1133">Transmembrane helix</keyword>
<dbReference type="GO" id="GO:0000028">
    <property type="term" value="P:ribosomal small subunit assembly"/>
    <property type="evidence" value="ECO:0007669"/>
    <property type="project" value="TreeGrafter"/>
</dbReference>
<evidence type="ECO:0000313" key="3">
    <source>
        <dbReference type="EMBL" id="OAP85156.1"/>
    </source>
</evidence>
<dbReference type="InterPro" id="IPR027417">
    <property type="entry name" value="P-loop_NTPase"/>
</dbReference>
<dbReference type="SUPFAM" id="SSF52540">
    <property type="entry name" value="P-loop containing nucleoside triphosphate hydrolases"/>
    <property type="match status" value="1"/>
</dbReference>
<dbReference type="InterPro" id="IPR006073">
    <property type="entry name" value="GTP-bd"/>
</dbReference>
<dbReference type="STRING" id="1823756.A4H34_08545"/>
<evidence type="ECO:0000256" key="1">
    <source>
        <dbReference type="SAM" id="Phobius"/>
    </source>
</evidence>
<reference evidence="3 4" key="1">
    <citation type="submission" date="2016-04" db="EMBL/GenBank/DDBJ databases">
        <title>Peptidophaga gingivicola gen. nov., sp. nov., isolated from human subgingival plaque.</title>
        <authorList>
            <person name="Beall C.J."/>
            <person name="Mokrzan E.M."/>
            <person name="Griffen A.L."/>
            <person name="Leys E.J."/>
        </authorList>
    </citation>
    <scope>NUCLEOTIDE SEQUENCE [LARGE SCALE GENOMIC DNA]</scope>
    <source>
        <strain evidence="3 4">BA112</strain>
    </source>
</reference>
<dbReference type="InterPro" id="IPR005662">
    <property type="entry name" value="GTPase_Era-like"/>
</dbReference>
<sequence>MSAEMSIEAGLLELDDAIGAARLYFRDECADAEKVAARVRDRVQIGGENTVVAFAGATGSGKSSLVNALVGETVAEVAPTRPTTAEPLSVSGSETSEVLDWMGVGPRHVLPGAFGDDSVILVDLPDLDSTEEEHRSAADRVIERADVVVFVLDPQKYADALLHREYLKHFGEHGAVTLVVLNQVDRLAQREKNVVLVDARGLLATDGLRDRLIPTSARTGEGVEQLRRSITEIVSKRNAARLRLGADLRSAGEALAVASRKDGGASPSPVHADFMPAARAMVSAAGGEAVAEAAARSYDLRSRRETPWKSRSAHRAPDPLDAVVGPSGIPRYIPEPARIPAAQMAVRTYVDSELAALPTSWKSSVARDVDARTVRLIESTGDAAKDIEVGDSEQPSWWGVTRALFRASLATVVVGVLWLFFWAALGMFDPPKAVGVGLPIILIGLGLLAALAVWISVGVMRSRGSNAARERVMSQLARALDERAGFAVREPVEAQRAEYSRFVEAIGNLSRVR</sequence>
<keyword evidence="1" id="KW-0472">Membrane</keyword>
<dbReference type="GO" id="GO:0005525">
    <property type="term" value="F:GTP binding"/>
    <property type="evidence" value="ECO:0007669"/>
    <property type="project" value="InterPro"/>
</dbReference>
<name>A0A179B0B2_9ACTO</name>
<keyword evidence="4" id="KW-1185">Reference proteome</keyword>
<dbReference type="Proteomes" id="UP000078368">
    <property type="component" value="Unassembled WGS sequence"/>
</dbReference>
<dbReference type="GO" id="GO:0005829">
    <property type="term" value="C:cytosol"/>
    <property type="evidence" value="ECO:0007669"/>
    <property type="project" value="TreeGrafter"/>
</dbReference>
<keyword evidence="1" id="KW-0812">Transmembrane</keyword>
<gene>
    <name evidence="3" type="ORF">A4H34_08545</name>
</gene>
<feature type="domain" description="G" evidence="2">
    <location>
        <begin position="52"/>
        <end position="182"/>
    </location>
</feature>
<evidence type="ECO:0000313" key="4">
    <source>
        <dbReference type="Proteomes" id="UP000078368"/>
    </source>
</evidence>
<dbReference type="EMBL" id="LVZK01000003">
    <property type="protein sequence ID" value="OAP85156.1"/>
    <property type="molecule type" value="Genomic_DNA"/>
</dbReference>
<comment type="caution">
    <text evidence="3">The sequence shown here is derived from an EMBL/GenBank/DDBJ whole genome shotgun (WGS) entry which is preliminary data.</text>
</comment>
<dbReference type="AlphaFoldDB" id="A0A179B0B2"/>
<dbReference type="Pfam" id="PF01926">
    <property type="entry name" value="MMR_HSR1"/>
    <property type="match status" value="1"/>
</dbReference>
<dbReference type="GO" id="GO:0019843">
    <property type="term" value="F:rRNA binding"/>
    <property type="evidence" value="ECO:0007669"/>
    <property type="project" value="TreeGrafter"/>
</dbReference>
<protein>
    <recommendedName>
        <fullName evidence="2">G domain-containing protein</fullName>
    </recommendedName>
</protein>
<dbReference type="PANTHER" id="PTHR42698:SF1">
    <property type="entry name" value="GTPASE ERA, MITOCHONDRIAL"/>
    <property type="match status" value="1"/>
</dbReference>
<proteinExistence type="predicted"/>
<evidence type="ECO:0000259" key="2">
    <source>
        <dbReference type="Pfam" id="PF01926"/>
    </source>
</evidence>
<dbReference type="GO" id="GO:0043024">
    <property type="term" value="F:ribosomal small subunit binding"/>
    <property type="evidence" value="ECO:0007669"/>
    <property type="project" value="TreeGrafter"/>
</dbReference>
<feature type="transmembrane region" description="Helical" evidence="1">
    <location>
        <begin position="436"/>
        <end position="459"/>
    </location>
</feature>
<dbReference type="PANTHER" id="PTHR42698">
    <property type="entry name" value="GTPASE ERA"/>
    <property type="match status" value="1"/>
</dbReference>
<accession>A0A179B0B2</accession>
<dbReference type="Gene3D" id="3.40.50.300">
    <property type="entry name" value="P-loop containing nucleotide triphosphate hydrolases"/>
    <property type="match status" value="1"/>
</dbReference>
<organism evidence="3 4">
    <name type="scientific">Peptidiphaga gingivicola</name>
    <dbReference type="NCBI Taxonomy" id="2741497"/>
    <lineage>
        <taxon>Bacteria</taxon>
        <taxon>Bacillati</taxon>
        <taxon>Actinomycetota</taxon>
        <taxon>Actinomycetes</taxon>
        <taxon>Actinomycetales</taxon>
        <taxon>Actinomycetaceae</taxon>
        <taxon>Peptidiphaga</taxon>
    </lineage>
</organism>
<feature type="transmembrane region" description="Helical" evidence="1">
    <location>
        <begin position="403"/>
        <end position="424"/>
    </location>
</feature>